<sequence length="113" mass="13353">MKAKIKVWLEKDGKQLLGEGRIRLLETVDKKGSLKKAVEELGYSYRYAWGIIRKLEKRIGEKLIISHKGGAHGGDSHLTEYGKKVIRKFKKYKEEIKRENNKIFRRYFKDDEL</sequence>
<dbReference type="Gene3D" id="1.10.10.10">
    <property type="entry name" value="Winged helix-like DNA-binding domain superfamily/Winged helix DNA-binding domain"/>
    <property type="match status" value="1"/>
</dbReference>
<dbReference type="InterPro" id="IPR036390">
    <property type="entry name" value="WH_DNA-bd_sf"/>
</dbReference>
<dbReference type="Pfam" id="PF00126">
    <property type="entry name" value="HTH_1"/>
    <property type="match status" value="1"/>
</dbReference>
<dbReference type="InterPro" id="IPR036388">
    <property type="entry name" value="WH-like_DNA-bd_sf"/>
</dbReference>
<dbReference type="InterPro" id="IPR000847">
    <property type="entry name" value="LysR_HTH_N"/>
</dbReference>
<comment type="caution">
    <text evidence="2">The sequence shown here is derived from an EMBL/GenBank/DDBJ whole genome shotgun (WGS) entry which is preliminary data.</text>
</comment>
<dbReference type="PANTHER" id="PTHR30432:SF1">
    <property type="entry name" value="DNA-BINDING TRANSCRIPTIONAL DUAL REGULATOR MODE"/>
    <property type="match status" value="1"/>
</dbReference>
<dbReference type="SUPFAM" id="SSF46785">
    <property type="entry name" value="Winged helix' DNA-binding domain"/>
    <property type="match status" value="1"/>
</dbReference>
<dbReference type="InterPro" id="IPR051815">
    <property type="entry name" value="Molybdate_resp_trans_reg"/>
</dbReference>
<keyword evidence="3" id="KW-1185">Reference proteome</keyword>
<reference evidence="2" key="1">
    <citation type="submission" date="2019-08" db="EMBL/GenBank/DDBJ databases">
        <title>Genomic characterization of a novel candidate phylum (ARYD3) from a high temperature, high salinity tertiary oil reservoir in north central Oklahoma, USA.</title>
        <authorList>
            <person name="Youssef N.H."/>
            <person name="Yadav A."/>
            <person name="Elshahed M.S."/>
        </authorList>
    </citation>
    <scope>NUCLEOTIDE SEQUENCE [LARGE SCALE GENOMIC DNA]</scope>
    <source>
        <strain evidence="2">ARYD3</strain>
    </source>
</reference>
<dbReference type="EMBL" id="VSIX01000027">
    <property type="protein sequence ID" value="TYB31830.1"/>
    <property type="molecule type" value="Genomic_DNA"/>
</dbReference>
<name>A0A5D0MK51_9BACT</name>
<dbReference type="GO" id="GO:0003700">
    <property type="term" value="F:DNA-binding transcription factor activity"/>
    <property type="evidence" value="ECO:0007669"/>
    <property type="project" value="InterPro"/>
</dbReference>
<evidence type="ECO:0000313" key="3">
    <source>
        <dbReference type="Proteomes" id="UP000324143"/>
    </source>
</evidence>
<dbReference type="PANTHER" id="PTHR30432">
    <property type="entry name" value="TRANSCRIPTIONAL REGULATOR MODE"/>
    <property type="match status" value="1"/>
</dbReference>
<protein>
    <submittedName>
        <fullName evidence="2">LysR family transcriptional regulator</fullName>
    </submittedName>
</protein>
<evidence type="ECO:0000313" key="2">
    <source>
        <dbReference type="EMBL" id="TYB31830.1"/>
    </source>
</evidence>
<accession>A0A5D0MK51</accession>
<dbReference type="Proteomes" id="UP000324143">
    <property type="component" value="Unassembled WGS sequence"/>
</dbReference>
<proteinExistence type="predicted"/>
<gene>
    <name evidence="2" type="ORF">FXF47_02100</name>
</gene>
<evidence type="ECO:0000259" key="1">
    <source>
        <dbReference type="Pfam" id="PF00126"/>
    </source>
</evidence>
<dbReference type="AlphaFoldDB" id="A0A5D0MK51"/>
<organism evidence="2 3">
    <name type="scientific">Candidatus Mcinerneyibacterium aminivorans</name>
    <dbReference type="NCBI Taxonomy" id="2703815"/>
    <lineage>
        <taxon>Bacteria</taxon>
        <taxon>Candidatus Macinerneyibacteriota</taxon>
        <taxon>Candidatus Mcinerneyibacteria</taxon>
        <taxon>Candidatus Mcinerneyibacteriales</taxon>
        <taxon>Candidatus Mcinerneyibacteriaceae</taxon>
        <taxon>Candidatus Mcinerneyibacterium</taxon>
    </lineage>
</organism>
<feature type="domain" description="HTH lysR-type" evidence="1">
    <location>
        <begin position="22"/>
        <end position="82"/>
    </location>
</feature>